<evidence type="ECO:0000313" key="3">
    <source>
        <dbReference type="Proteomes" id="UP000198953"/>
    </source>
</evidence>
<name>A0A1H7YDR6_9ACTN</name>
<dbReference type="SUPFAM" id="SSF50969">
    <property type="entry name" value="YVTN repeat-like/Quinoprotein amine dehydrogenase"/>
    <property type="match status" value="1"/>
</dbReference>
<feature type="chain" id="PRO_5011720523" evidence="1">
    <location>
        <begin position="27"/>
        <end position="262"/>
    </location>
</feature>
<keyword evidence="3" id="KW-1185">Reference proteome</keyword>
<organism evidence="2 3">
    <name type="scientific">Nonomuraea pusilla</name>
    <dbReference type="NCBI Taxonomy" id="46177"/>
    <lineage>
        <taxon>Bacteria</taxon>
        <taxon>Bacillati</taxon>
        <taxon>Actinomycetota</taxon>
        <taxon>Actinomycetes</taxon>
        <taxon>Streptosporangiales</taxon>
        <taxon>Streptosporangiaceae</taxon>
        <taxon>Nonomuraea</taxon>
    </lineage>
</organism>
<accession>A0A1H7YDR6</accession>
<dbReference type="InterPro" id="IPR011044">
    <property type="entry name" value="Quino_amine_DH_bsu"/>
</dbReference>
<evidence type="ECO:0000313" key="2">
    <source>
        <dbReference type="EMBL" id="SEM44270.1"/>
    </source>
</evidence>
<evidence type="ECO:0000256" key="1">
    <source>
        <dbReference type="SAM" id="SignalP"/>
    </source>
</evidence>
<proteinExistence type="predicted"/>
<dbReference type="InterPro" id="IPR015943">
    <property type="entry name" value="WD40/YVTN_repeat-like_dom_sf"/>
</dbReference>
<sequence>MIIRRLTVLAVAASLAATILTPPASAADTTTDLGVTLTWGDGDLAVAGGKVFVSTGDQIVVANTQGQPTDSITGLSHVAGLAARPDGTRLYAALAGSNEVAEIDTATLAIARRIAIPAHPCPTHLALTGDRLWVGYGCAGQWQGGVLALDLSAATPAPSAFGRRHYDAPTVTAAGSTLVVGESGSSPSDLIIYDIAGATPVLRGEVDGYTTTNSFFRDVALTADGGNAISACWVPANFINWNTTTFASVREYGGSTYEGGPR</sequence>
<keyword evidence="1" id="KW-0732">Signal</keyword>
<feature type="signal peptide" evidence="1">
    <location>
        <begin position="1"/>
        <end position="26"/>
    </location>
</feature>
<dbReference type="EMBL" id="FOBF01000013">
    <property type="protein sequence ID" value="SEM44270.1"/>
    <property type="molecule type" value="Genomic_DNA"/>
</dbReference>
<reference evidence="2 3" key="1">
    <citation type="submission" date="2016-10" db="EMBL/GenBank/DDBJ databases">
        <authorList>
            <person name="de Groot N.N."/>
        </authorList>
    </citation>
    <scope>NUCLEOTIDE SEQUENCE [LARGE SCALE GENOMIC DNA]</scope>
    <source>
        <strain evidence="2 3">DSM 43357</strain>
    </source>
</reference>
<protein>
    <submittedName>
        <fullName evidence="2">40-residue YVTN family beta-propeller repeat-containing protein</fullName>
    </submittedName>
</protein>
<dbReference type="Proteomes" id="UP000198953">
    <property type="component" value="Unassembled WGS sequence"/>
</dbReference>
<dbReference type="Gene3D" id="2.130.10.10">
    <property type="entry name" value="YVTN repeat-like/Quinoprotein amine dehydrogenase"/>
    <property type="match status" value="1"/>
</dbReference>
<gene>
    <name evidence="2" type="ORF">SAMN05660976_05172</name>
</gene>
<dbReference type="STRING" id="46177.SAMN05660976_05172"/>
<dbReference type="AlphaFoldDB" id="A0A1H7YDR6"/>